<evidence type="ECO:0000259" key="8">
    <source>
        <dbReference type="Pfam" id="PF00249"/>
    </source>
</evidence>
<evidence type="ECO:0000313" key="9">
    <source>
        <dbReference type="EMBL" id="CAG1854875.1"/>
    </source>
</evidence>
<evidence type="ECO:0000256" key="3">
    <source>
        <dbReference type="ARBA" id="ARBA00022782"/>
    </source>
</evidence>
<feature type="compositionally biased region" description="Basic residues" evidence="7">
    <location>
        <begin position="73"/>
        <end position="94"/>
    </location>
</feature>
<dbReference type="InterPro" id="IPR001005">
    <property type="entry name" value="SANT/Myb"/>
</dbReference>
<evidence type="ECO:0000256" key="1">
    <source>
        <dbReference type="ARBA" id="ARBA00004123"/>
    </source>
</evidence>
<reference evidence="10" key="2">
    <citation type="submission" date="2021-05" db="UniProtKB">
        <authorList>
            <consortium name="EnsemblPlants"/>
        </authorList>
    </citation>
    <scope>IDENTIFICATION</scope>
    <source>
        <strain evidence="10">subsp. malaccensis</strain>
    </source>
</reference>
<feature type="compositionally biased region" description="Basic and acidic residues" evidence="7">
    <location>
        <begin position="39"/>
        <end position="61"/>
    </location>
</feature>
<keyword evidence="11" id="KW-1185">Reference proteome</keyword>
<dbReference type="AlphaFoldDB" id="A0A804L1C8"/>
<protein>
    <submittedName>
        <fullName evidence="9">(wild Malaysian banana) hypothetical protein</fullName>
    </submittedName>
</protein>
<feature type="domain" description="Myb-like" evidence="8">
    <location>
        <begin position="94"/>
        <end position="145"/>
    </location>
</feature>
<keyword evidence="3" id="KW-0221">Differentiation</keyword>
<evidence type="ECO:0000256" key="2">
    <source>
        <dbReference type="ARBA" id="ARBA00022473"/>
    </source>
</evidence>
<dbReference type="GO" id="GO:0006355">
    <property type="term" value="P:regulation of DNA-templated transcription"/>
    <property type="evidence" value="ECO:0000318"/>
    <property type="project" value="GO_Central"/>
</dbReference>
<keyword evidence="5" id="KW-0804">Transcription</keyword>
<name>A0A804L1C8_MUSAM</name>
<accession>A0A804L1C8</accession>
<evidence type="ECO:0000313" key="11">
    <source>
        <dbReference type="Proteomes" id="UP000012960"/>
    </source>
</evidence>
<keyword evidence="6" id="KW-0539">Nucleus</keyword>
<organism evidence="10 11">
    <name type="scientific">Musa acuminata subsp. malaccensis</name>
    <name type="common">Wild banana</name>
    <name type="synonym">Musa malaccensis</name>
    <dbReference type="NCBI Taxonomy" id="214687"/>
    <lineage>
        <taxon>Eukaryota</taxon>
        <taxon>Viridiplantae</taxon>
        <taxon>Streptophyta</taxon>
        <taxon>Embryophyta</taxon>
        <taxon>Tracheophyta</taxon>
        <taxon>Spermatophyta</taxon>
        <taxon>Magnoliopsida</taxon>
        <taxon>Liliopsida</taxon>
        <taxon>Zingiberales</taxon>
        <taxon>Musaceae</taxon>
        <taxon>Musa</taxon>
    </lineage>
</organism>
<dbReference type="InterPro" id="IPR009057">
    <property type="entry name" value="Homeodomain-like_sf"/>
</dbReference>
<dbReference type="EnsemblPlants" id="Ma10_t28630.1">
    <property type="protein sequence ID" value="Ma10_p28630.1"/>
    <property type="gene ID" value="Ma10_g28630"/>
</dbReference>
<evidence type="ECO:0000313" key="10">
    <source>
        <dbReference type="EnsemblPlants" id="Ma10_p28630.1"/>
    </source>
</evidence>
<sequence length="314" mass="34938">MEDKCTDLSLQISASSTTVIHGSSPNWDLFGDPSMEEPISSRRRSEVNEPKYGEPSLRLELKVQASGPDDHRRNQHPRSGVKRSLGKRSSRAPRMRWTTSLHAHFVHAVELLGGHERATPKSILELMNVKDLTLVHVKSHLQTYRTVRSTNRVAGQTQADMGMSKRTGSGEAEEVLAGDKAGNEFIIPSYTSLTSSTTPPRTLPNPQESFIHQVKGVLGNHHSNKVLYQTPFSTVTTSKVKKVRFLEAVEMQGLDQEPVMDGEEKQRLRTISATGPHTELGLHAKLLNMDISLGRESWCMDHADSSNDLTLIYL</sequence>
<dbReference type="EMBL" id="HG996476">
    <property type="protein sequence ID" value="CAG1854875.1"/>
    <property type="molecule type" value="Genomic_DNA"/>
</dbReference>
<dbReference type="SUPFAM" id="SSF46689">
    <property type="entry name" value="Homeodomain-like"/>
    <property type="match status" value="1"/>
</dbReference>
<evidence type="ECO:0000256" key="6">
    <source>
        <dbReference type="ARBA" id="ARBA00023242"/>
    </source>
</evidence>
<dbReference type="InParanoid" id="A0A804L1C8"/>
<dbReference type="InterPro" id="IPR006447">
    <property type="entry name" value="Myb_dom_plants"/>
</dbReference>
<dbReference type="Pfam" id="PF00249">
    <property type="entry name" value="Myb_DNA-binding"/>
    <property type="match status" value="1"/>
</dbReference>
<feature type="region of interest" description="Disordered" evidence="7">
    <location>
        <begin position="22"/>
        <end position="94"/>
    </location>
</feature>
<reference evidence="9" key="1">
    <citation type="submission" date="2021-03" db="EMBL/GenBank/DDBJ databases">
        <authorList>
            <consortium name="Genoscope - CEA"/>
            <person name="William W."/>
        </authorList>
    </citation>
    <scope>NUCLEOTIDE SEQUENCE</scope>
    <source>
        <strain evidence="9">Doubled-haploid Pahang</strain>
    </source>
</reference>
<dbReference type="InterPro" id="IPR044847">
    <property type="entry name" value="KAN_fam"/>
</dbReference>
<dbReference type="PANTHER" id="PTHR31496:SF25">
    <property type="entry name" value="TRANSCRIPTION FACTOR KAN3-RELATED"/>
    <property type="match status" value="1"/>
</dbReference>
<dbReference type="GO" id="GO:0010158">
    <property type="term" value="P:abaxial cell fate specification"/>
    <property type="evidence" value="ECO:0007669"/>
    <property type="project" value="InterPro"/>
</dbReference>
<evidence type="ECO:0000256" key="5">
    <source>
        <dbReference type="ARBA" id="ARBA00023163"/>
    </source>
</evidence>
<comment type="subcellular location">
    <subcellularLocation>
        <location evidence="1">Nucleus</location>
    </subcellularLocation>
</comment>
<dbReference type="GO" id="GO:0005634">
    <property type="term" value="C:nucleus"/>
    <property type="evidence" value="ECO:0000318"/>
    <property type="project" value="GO_Central"/>
</dbReference>
<proteinExistence type="predicted"/>
<dbReference type="FunFam" id="1.10.10.60:FF:000002">
    <property type="entry name" value="Myb family transcription factor"/>
    <property type="match status" value="1"/>
</dbReference>
<gene>
    <name evidence="9" type="ORF">GSMUA_331010.1</name>
</gene>
<evidence type="ECO:0000256" key="7">
    <source>
        <dbReference type="SAM" id="MobiDB-lite"/>
    </source>
</evidence>
<dbReference type="PANTHER" id="PTHR31496">
    <property type="entry name" value="TRANSCRIPTION FACTOR KAN2-RELATED"/>
    <property type="match status" value="1"/>
</dbReference>
<dbReference type="GO" id="GO:0000976">
    <property type="term" value="F:transcription cis-regulatory region binding"/>
    <property type="evidence" value="ECO:0000318"/>
    <property type="project" value="GO_Central"/>
</dbReference>
<dbReference type="Gramene" id="Ma10_t28630.1">
    <property type="protein sequence ID" value="Ma10_p28630.1"/>
    <property type="gene ID" value="Ma10_g28630"/>
</dbReference>
<dbReference type="Gene3D" id="1.10.10.60">
    <property type="entry name" value="Homeodomain-like"/>
    <property type="match status" value="1"/>
</dbReference>
<keyword evidence="4" id="KW-0805">Transcription regulation</keyword>
<keyword evidence="2" id="KW-0217">Developmental protein</keyword>
<dbReference type="Proteomes" id="UP000012960">
    <property type="component" value="Unplaced"/>
</dbReference>
<dbReference type="NCBIfam" id="TIGR01557">
    <property type="entry name" value="myb_SHAQKYF"/>
    <property type="match status" value="1"/>
</dbReference>
<evidence type="ECO:0000256" key="4">
    <source>
        <dbReference type="ARBA" id="ARBA00023015"/>
    </source>
</evidence>